<organism evidence="2 3">
    <name type="scientific">Teratosphaeria nubilosa</name>
    <dbReference type="NCBI Taxonomy" id="161662"/>
    <lineage>
        <taxon>Eukaryota</taxon>
        <taxon>Fungi</taxon>
        <taxon>Dikarya</taxon>
        <taxon>Ascomycota</taxon>
        <taxon>Pezizomycotina</taxon>
        <taxon>Dothideomycetes</taxon>
        <taxon>Dothideomycetidae</taxon>
        <taxon>Mycosphaerellales</taxon>
        <taxon>Teratosphaeriaceae</taxon>
        <taxon>Teratosphaeria</taxon>
    </lineage>
</organism>
<protein>
    <recommendedName>
        <fullName evidence="1">Aminoglycoside phosphotransferase domain-containing protein</fullName>
    </recommendedName>
</protein>
<dbReference type="EMBL" id="ML995849">
    <property type="protein sequence ID" value="KAF2767997.1"/>
    <property type="molecule type" value="Genomic_DNA"/>
</dbReference>
<sequence>MLQELRTIELPIPGPAGGGEKCYGFFFPDYGAGPFHTAKDLEAWFNNRLQLCKKLERVAEGIPAFQVEKLVMAHMDPHCHNIIIDRDGRPWLIDWESAGAFQPYLEKANLLHVRDRGGHPEFQQQLHDAISDEAPTDAQYIALLEEMTFAFTTGAMACRPDLEE</sequence>
<dbReference type="InterPro" id="IPR002575">
    <property type="entry name" value="Aminoglycoside_PTrfase"/>
</dbReference>
<evidence type="ECO:0000259" key="1">
    <source>
        <dbReference type="Pfam" id="PF01636"/>
    </source>
</evidence>
<reference evidence="2" key="1">
    <citation type="journal article" date="2020" name="Stud. Mycol.">
        <title>101 Dothideomycetes genomes: a test case for predicting lifestyles and emergence of pathogens.</title>
        <authorList>
            <person name="Haridas S."/>
            <person name="Albert R."/>
            <person name="Binder M."/>
            <person name="Bloem J."/>
            <person name="Labutti K."/>
            <person name="Salamov A."/>
            <person name="Andreopoulos B."/>
            <person name="Baker S."/>
            <person name="Barry K."/>
            <person name="Bills G."/>
            <person name="Bluhm B."/>
            <person name="Cannon C."/>
            <person name="Castanera R."/>
            <person name="Culley D."/>
            <person name="Daum C."/>
            <person name="Ezra D."/>
            <person name="Gonzalez J."/>
            <person name="Henrissat B."/>
            <person name="Kuo A."/>
            <person name="Liang C."/>
            <person name="Lipzen A."/>
            <person name="Lutzoni F."/>
            <person name="Magnuson J."/>
            <person name="Mondo S."/>
            <person name="Nolan M."/>
            <person name="Ohm R."/>
            <person name="Pangilinan J."/>
            <person name="Park H.-J."/>
            <person name="Ramirez L."/>
            <person name="Alfaro M."/>
            <person name="Sun H."/>
            <person name="Tritt A."/>
            <person name="Yoshinaga Y."/>
            <person name="Zwiers L.-H."/>
            <person name="Turgeon B."/>
            <person name="Goodwin S."/>
            <person name="Spatafora J."/>
            <person name="Crous P."/>
            <person name="Grigoriev I."/>
        </authorList>
    </citation>
    <scope>NUCLEOTIDE SEQUENCE</scope>
    <source>
        <strain evidence="2">CBS 116005</strain>
    </source>
</reference>
<dbReference type="AlphaFoldDB" id="A0A6G1L552"/>
<dbReference type="Gene3D" id="3.90.1200.10">
    <property type="match status" value="1"/>
</dbReference>
<keyword evidence="3" id="KW-1185">Reference proteome</keyword>
<dbReference type="Proteomes" id="UP000799436">
    <property type="component" value="Unassembled WGS sequence"/>
</dbReference>
<evidence type="ECO:0000313" key="3">
    <source>
        <dbReference type="Proteomes" id="UP000799436"/>
    </source>
</evidence>
<proteinExistence type="predicted"/>
<dbReference type="Pfam" id="PF01636">
    <property type="entry name" value="APH"/>
    <property type="match status" value="1"/>
</dbReference>
<gene>
    <name evidence="2" type="ORF">EJ03DRAFT_328725</name>
</gene>
<feature type="domain" description="Aminoglycoside phosphotransferase" evidence="1">
    <location>
        <begin position="33"/>
        <end position="129"/>
    </location>
</feature>
<dbReference type="InterPro" id="IPR011009">
    <property type="entry name" value="Kinase-like_dom_sf"/>
</dbReference>
<evidence type="ECO:0000313" key="2">
    <source>
        <dbReference type="EMBL" id="KAF2767997.1"/>
    </source>
</evidence>
<dbReference type="OrthoDB" id="3250044at2759"/>
<dbReference type="SUPFAM" id="SSF56112">
    <property type="entry name" value="Protein kinase-like (PK-like)"/>
    <property type="match status" value="1"/>
</dbReference>
<accession>A0A6G1L552</accession>
<name>A0A6G1L552_9PEZI</name>